<reference evidence="3 5" key="1">
    <citation type="submission" date="2014-07" db="EMBL/GenBank/DDBJ databases">
        <title>Porphyromonadaceae bacterium OUH 308042 = ATCC BAA-2681 = DSM 28342 draft genome.</title>
        <authorList>
            <person name="Sydenham T.V."/>
            <person name="Hasman H."/>
            <person name="Justensen U.S."/>
        </authorList>
    </citation>
    <scope>NUCLEOTIDE SEQUENCE [LARGE SCALE GENOMIC DNA]</scope>
    <source>
        <strain evidence="3 5">OUH 308042</strain>
    </source>
</reference>
<name>A0A0C3MEM6_9PORP</name>
<organism evidence="3 5">
    <name type="scientific">Sanguibacteroides justesenii</name>
    <dbReference type="NCBI Taxonomy" id="1547597"/>
    <lineage>
        <taxon>Bacteria</taxon>
        <taxon>Pseudomonadati</taxon>
        <taxon>Bacteroidota</taxon>
        <taxon>Bacteroidia</taxon>
        <taxon>Bacteroidales</taxon>
        <taxon>Porphyromonadaceae</taxon>
        <taxon>Sanguibacteroides</taxon>
    </lineage>
</organism>
<dbReference type="InterPro" id="IPR054281">
    <property type="entry name" value="DUF7015"/>
</dbReference>
<gene>
    <name evidence="3" type="ORF">BA92_07720</name>
    <name evidence="2" type="ORF">IE90_13320</name>
</gene>
<evidence type="ECO:0000259" key="1">
    <source>
        <dbReference type="Pfam" id="PF22839"/>
    </source>
</evidence>
<feature type="domain" description="DUF7015" evidence="1">
    <location>
        <begin position="182"/>
        <end position="278"/>
    </location>
</feature>
<proteinExistence type="predicted"/>
<sequence>MFKYWIMKKIHVLIWMMSVISLGLTSCLKDDRIDDLEYGIRPEDLSTKKIIEIPADADHMKSIAILAVGAEQEITIGEVRLAAEKPAGEDIEVVLKKSVQGDLIPEGEELFPLDKITLPTSVVIPKGERAVPLTAKIKTEALQANGSYLVIEIESVKQPGYTISGNFGNLLLALKVRSPYEGKYKYEMEGDFAPPASTEVYLETVSPTRLSAGGLFGGKFSNKVYYEIDPTTNKVTLDVDGQATSVISGTYDPNKKSFTIEWNILGGRYVKETYALIQ</sequence>
<protein>
    <recommendedName>
        <fullName evidence="1">DUF7015 domain-containing protein</fullName>
    </recommendedName>
</protein>
<dbReference type="AlphaFoldDB" id="A0A0C3MEM6"/>
<comment type="caution">
    <text evidence="3">The sequence shown here is derived from an EMBL/GenBank/DDBJ whole genome shotgun (WGS) entry which is preliminary data.</text>
</comment>
<dbReference type="Pfam" id="PF22839">
    <property type="entry name" value="DUF7015"/>
    <property type="match status" value="1"/>
</dbReference>
<evidence type="ECO:0000313" key="2">
    <source>
        <dbReference type="EMBL" id="KIO43182.1"/>
    </source>
</evidence>
<evidence type="ECO:0000313" key="5">
    <source>
        <dbReference type="Proteomes" id="UP000031980"/>
    </source>
</evidence>
<evidence type="ECO:0000313" key="4">
    <source>
        <dbReference type="Proteomes" id="UP000031937"/>
    </source>
</evidence>
<evidence type="ECO:0000313" key="3">
    <source>
        <dbReference type="EMBL" id="KIO44898.1"/>
    </source>
</evidence>
<keyword evidence="5" id="KW-1185">Reference proteome</keyword>
<dbReference type="EMBL" id="JPIU01000038">
    <property type="protein sequence ID" value="KIO44898.1"/>
    <property type="molecule type" value="Genomic_DNA"/>
</dbReference>
<dbReference type="EMBL" id="JPIT01000032">
    <property type="protein sequence ID" value="KIO43182.1"/>
    <property type="molecule type" value="Genomic_DNA"/>
</dbReference>
<dbReference type="Proteomes" id="UP000031937">
    <property type="component" value="Unassembled WGS sequence"/>
</dbReference>
<dbReference type="Proteomes" id="UP000031980">
    <property type="component" value="Unassembled WGS sequence"/>
</dbReference>
<reference evidence="2 4" key="2">
    <citation type="submission" date="2014-07" db="EMBL/GenBank/DDBJ databases">
        <title>Porphyromonadaceae bacterium OUH 334697 = ATCC BAA-2682 = DSM 28341 draft genome.</title>
        <authorList>
            <person name="Sydenham T.V."/>
            <person name="Hasman H."/>
            <person name="Justesen U.S."/>
        </authorList>
    </citation>
    <scope>NUCLEOTIDE SEQUENCE [LARGE SCALE GENOMIC DNA]</scope>
    <source>
        <strain evidence="2 4">OUH 334697</strain>
    </source>
</reference>
<accession>A0A0C3MEM6</accession>
<dbReference type="PROSITE" id="PS51257">
    <property type="entry name" value="PROKAR_LIPOPROTEIN"/>
    <property type="match status" value="1"/>
</dbReference>
<dbReference type="Gene3D" id="2.60.40.1740">
    <property type="entry name" value="hypothetical protein (bacova_03559)"/>
    <property type="match status" value="1"/>
</dbReference>